<dbReference type="Gene3D" id="3.60.10.10">
    <property type="entry name" value="Endonuclease/exonuclease/phosphatase"/>
    <property type="match status" value="1"/>
</dbReference>
<organism evidence="1 2">
    <name type="scientific">Phrynocephalus forsythii</name>
    <dbReference type="NCBI Taxonomy" id="171643"/>
    <lineage>
        <taxon>Eukaryota</taxon>
        <taxon>Metazoa</taxon>
        <taxon>Chordata</taxon>
        <taxon>Craniata</taxon>
        <taxon>Vertebrata</taxon>
        <taxon>Euteleostomi</taxon>
        <taxon>Lepidosauria</taxon>
        <taxon>Squamata</taxon>
        <taxon>Bifurcata</taxon>
        <taxon>Unidentata</taxon>
        <taxon>Episquamata</taxon>
        <taxon>Toxicofera</taxon>
        <taxon>Iguania</taxon>
        <taxon>Acrodonta</taxon>
        <taxon>Agamidae</taxon>
        <taxon>Agaminae</taxon>
        <taxon>Phrynocephalus</taxon>
    </lineage>
</organism>
<accession>A0A9Q0XUY0</accession>
<sequence>MVLDKIKDKSVYKKEDWRVRPTTLTKFINNAGLKDVWRELKGDERKYTFYSPVHKSYSRIDFVFASQSLIPKVNNTDTEIIKTTDHAIMSIDIAINKNYREARGWRMNAKMFHYREVVERVKKDWSESWDINEKAGGRMGIIRGTLKAVARGFIIRENYNKKWKSLTKEI</sequence>
<dbReference type="InterPro" id="IPR036691">
    <property type="entry name" value="Endo/exonu/phosph_ase_sf"/>
</dbReference>
<proteinExistence type="predicted"/>
<name>A0A9Q0XUY0_9SAUR</name>
<dbReference type="Proteomes" id="UP001142489">
    <property type="component" value="Unassembled WGS sequence"/>
</dbReference>
<gene>
    <name evidence="1" type="ORF">JRQ81_015630</name>
</gene>
<dbReference type="EMBL" id="JAPFRF010000006">
    <property type="protein sequence ID" value="KAJ7329456.1"/>
    <property type="molecule type" value="Genomic_DNA"/>
</dbReference>
<dbReference type="AlphaFoldDB" id="A0A9Q0XUY0"/>
<keyword evidence="2" id="KW-1185">Reference proteome</keyword>
<dbReference type="SUPFAM" id="SSF56219">
    <property type="entry name" value="DNase I-like"/>
    <property type="match status" value="1"/>
</dbReference>
<evidence type="ECO:0000313" key="2">
    <source>
        <dbReference type="Proteomes" id="UP001142489"/>
    </source>
</evidence>
<comment type="caution">
    <text evidence="1">The sequence shown here is derived from an EMBL/GenBank/DDBJ whole genome shotgun (WGS) entry which is preliminary data.</text>
</comment>
<dbReference type="OrthoDB" id="9909359at2759"/>
<evidence type="ECO:0000313" key="1">
    <source>
        <dbReference type="EMBL" id="KAJ7329456.1"/>
    </source>
</evidence>
<reference evidence="1" key="1">
    <citation type="journal article" date="2023" name="DNA Res.">
        <title>Chromosome-level genome assembly of Phrynocephalus forsythii using third-generation DNA sequencing and Hi-C analysis.</title>
        <authorList>
            <person name="Qi Y."/>
            <person name="Zhao W."/>
            <person name="Zhao Y."/>
            <person name="Niu C."/>
            <person name="Cao S."/>
            <person name="Zhang Y."/>
        </authorList>
    </citation>
    <scope>NUCLEOTIDE SEQUENCE</scope>
    <source>
        <tissue evidence="1">Muscle</tissue>
    </source>
</reference>
<protein>
    <submittedName>
        <fullName evidence="1">Uncharacterized protein</fullName>
    </submittedName>
</protein>